<keyword evidence="2" id="KW-1185">Reference proteome</keyword>
<name>A0ACC1XVI1_MELAZ</name>
<reference evidence="1 2" key="1">
    <citation type="journal article" date="2023" name="Science">
        <title>Complex scaffold remodeling in plant triterpene biosynthesis.</title>
        <authorList>
            <person name="De La Pena R."/>
            <person name="Hodgson H."/>
            <person name="Liu J.C."/>
            <person name="Stephenson M.J."/>
            <person name="Martin A.C."/>
            <person name="Owen C."/>
            <person name="Harkess A."/>
            <person name="Leebens-Mack J."/>
            <person name="Jimenez L.E."/>
            <person name="Osbourn A."/>
            <person name="Sattely E.S."/>
        </authorList>
    </citation>
    <scope>NUCLEOTIDE SEQUENCE [LARGE SCALE GENOMIC DNA]</scope>
    <source>
        <strain evidence="2">cv. JPN11</strain>
        <tissue evidence="1">Leaf</tissue>
    </source>
</reference>
<dbReference type="EMBL" id="CM051400">
    <property type="protein sequence ID" value="KAJ4715450.1"/>
    <property type="molecule type" value="Genomic_DNA"/>
</dbReference>
<dbReference type="Proteomes" id="UP001164539">
    <property type="component" value="Chromosome 7"/>
</dbReference>
<accession>A0ACC1XVI1</accession>
<evidence type="ECO:0000313" key="1">
    <source>
        <dbReference type="EMBL" id="KAJ4715450.1"/>
    </source>
</evidence>
<protein>
    <submittedName>
        <fullName evidence="1">Sphingosine-1-phosphate lyase-like protein</fullName>
    </submittedName>
</protein>
<comment type="caution">
    <text evidence="1">The sequence shown here is derived from an EMBL/GenBank/DDBJ whole genome shotgun (WGS) entry which is preliminary data.</text>
</comment>
<sequence length="104" mass="11862">MDFSCAKLFLIRSRASANSFLSQYEPLTLLIAPLLTLLVARILQSIFSAVHDKGLKQTVIGFFMSWIKLVPGVNSYIEAQKQKVRCITLAFDLIFIRFFFKLLS</sequence>
<evidence type="ECO:0000313" key="2">
    <source>
        <dbReference type="Proteomes" id="UP001164539"/>
    </source>
</evidence>
<proteinExistence type="predicted"/>
<organism evidence="1 2">
    <name type="scientific">Melia azedarach</name>
    <name type="common">Chinaberry tree</name>
    <dbReference type="NCBI Taxonomy" id="155640"/>
    <lineage>
        <taxon>Eukaryota</taxon>
        <taxon>Viridiplantae</taxon>
        <taxon>Streptophyta</taxon>
        <taxon>Embryophyta</taxon>
        <taxon>Tracheophyta</taxon>
        <taxon>Spermatophyta</taxon>
        <taxon>Magnoliopsida</taxon>
        <taxon>eudicotyledons</taxon>
        <taxon>Gunneridae</taxon>
        <taxon>Pentapetalae</taxon>
        <taxon>rosids</taxon>
        <taxon>malvids</taxon>
        <taxon>Sapindales</taxon>
        <taxon>Meliaceae</taxon>
        <taxon>Melia</taxon>
    </lineage>
</organism>
<gene>
    <name evidence="1" type="ORF">OWV82_013810</name>
</gene>